<reference evidence="2 3" key="1">
    <citation type="submission" date="2024-01" db="EMBL/GenBank/DDBJ databases">
        <title>Genome assemblies of Stephania.</title>
        <authorList>
            <person name="Yang L."/>
        </authorList>
    </citation>
    <scope>NUCLEOTIDE SEQUENCE [LARGE SCALE GENOMIC DNA]</scope>
    <source>
        <strain evidence="2">QJT</strain>
        <tissue evidence="2">Leaf</tissue>
    </source>
</reference>
<feature type="region of interest" description="Disordered" evidence="1">
    <location>
        <begin position="39"/>
        <end position="61"/>
    </location>
</feature>
<keyword evidence="3" id="KW-1185">Reference proteome</keyword>
<dbReference type="AlphaFoldDB" id="A0AAP0IKN5"/>
<name>A0AAP0IKN5_9MAGN</name>
<dbReference type="Proteomes" id="UP001417504">
    <property type="component" value="Unassembled WGS sequence"/>
</dbReference>
<evidence type="ECO:0000256" key="1">
    <source>
        <dbReference type="SAM" id="MobiDB-lite"/>
    </source>
</evidence>
<evidence type="ECO:0000313" key="3">
    <source>
        <dbReference type="Proteomes" id="UP001417504"/>
    </source>
</evidence>
<proteinExistence type="predicted"/>
<accession>A0AAP0IKN5</accession>
<protein>
    <submittedName>
        <fullName evidence="2">Uncharacterized protein</fullName>
    </submittedName>
</protein>
<organism evidence="2 3">
    <name type="scientific">Stephania japonica</name>
    <dbReference type="NCBI Taxonomy" id="461633"/>
    <lineage>
        <taxon>Eukaryota</taxon>
        <taxon>Viridiplantae</taxon>
        <taxon>Streptophyta</taxon>
        <taxon>Embryophyta</taxon>
        <taxon>Tracheophyta</taxon>
        <taxon>Spermatophyta</taxon>
        <taxon>Magnoliopsida</taxon>
        <taxon>Ranunculales</taxon>
        <taxon>Menispermaceae</taxon>
        <taxon>Menispermoideae</taxon>
        <taxon>Cissampelideae</taxon>
        <taxon>Stephania</taxon>
    </lineage>
</organism>
<evidence type="ECO:0000313" key="2">
    <source>
        <dbReference type="EMBL" id="KAK9116312.1"/>
    </source>
</evidence>
<comment type="caution">
    <text evidence="2">The sequence shown here is derived from an EMBL/GenBank/DDBJ whole genome shotgun (WGS) entry which is preliminary data.</text>
</comment>
<sequence length="91" mass="10672">MMNKLKKNRVHPNFIIDEAWRRYLEYWESEDFLSRSKQEFENRNTEVEGPGTRVSKHGGGSMSFVTTNERLALLIEKNKNGVLVKNFDVLP</sequence>
<gene>
    <name evidence="2" type="ORF">Sjap_015259</name>
</gene>
<dbReference type="EMBL" id="JBBNAE010000006">
    <property type="protein sequence ID" value="KAK9116312.1"/>
    <property type="molecule type" value="Genomic_DNA"/>
</dbReference>